<gene>
    <name evidence="1" type="primary">orf07014</name>
    <name evidence="1" type="ORF">Q903MT_gene6960</name>
</gene>
<organism evidence="1">
    <name type="scientific">Picea sitchensis</name>
    <name type="common">Sitka spruce</name>
    <name type="synonym">Pinus sitchensis</name>
    <dbReference type="NCBI Taxonomy" id="3332"/>
    <lineage>
        <taxon>Eukaryota</taxon>
        <taxon>Viridiplantae</taxon>
        <taxon>Streptophyta</taxon>
        <taxon>Embryophyta</taxon>
        <taxon>Tracheophyta</taxon>
        <taxon>Spermatophyta</taxon>
        <taxon>Pinopsida</taxon>
        <taxon>Pinidae</taxon>
        <taxon>Conifers I</taxon>
        <taxon>Pinales</taxon>
        <taxon>Pinaceae</taxon>
        <taxon>Picea</taxon>
    </lineage>
</organism>
<proteinExistence type="predicted"/>
<geneLocation type="mitochondrion" evidence="1"/>
<accession>A0A6B9XXK4</accession>
<dbReference type="EMBL" id="MK697708">
    <property type="protein sequence ID" value="QHR92910.1"/>
    <property type="molecule type" value="Genomic_DNA"/>
</dbReference>
<name>A0A6B9XXK4_PICSI</name>
<keyword evidence="1" id="KW-0496">Mitochondrion</keyword>
<dbReference type="AlphaFoldDB" id="A0A6B9XXK4"/>
<evidence type="ECO:0000313" key="1">
    <source>
        <dbReference type="EMBL" id="QHR92910.1"/>
    </source>
</evidence>
<protein>
    <submittedName>
        <fullName evidence="1">Uncharacterized protein</fullName>
    </submittedName>
</protein>
<sequence>MLGEFLTYFRQMTETRLFPDFLLISIKTSPLKISTSGFRFSIGWGWWKGTRTRPS</sequence>
<reference evidence="1" key="1">
    <citation type="submission" date="2019-03" db="EMBL/GenBank/DDBJ databases">
        <title>Largest Complete Mitochondrial Genome of a Gymnosperm, Sitka Spruce (Picea sitchensis), Indicates Complex Physical Structure.</title>
        <authorList>
            <person name="Jackman S.D."/>
            <person name="Coombe L."/>
            <person name="Warren R."/>
            <person name="Kirk H."/>
            <person name="Trinh E."/>
            <person name="McLeod T."/>
            <person name="Pleasance S."/>
            <person name="Pandoh P."/>
            <person name="Zhao Y."/>
            <person name="Coope R."/>
            <person name="Bousquet J."/>
            <person name="Bohlmann J.C."/>
            <person name="Jones S.J.M."/>
            <person name="Birol I."/>
        </authorList>
    </citation>
    <scope>NUCLEOTIDE SEQUENCE</scope>
    <source>
        <strain evidence="1">Q903</strain>
    </source>
</reference>